<dbReference type="RefSeq" id="WP_276469759.1">
    <property type="nucleotide sequence ID" value="NZ_JARKHV010000002.1"/>
</dbReference>
<accession>A0AAW6Q3L1</accession>
<dbReference type="InterPro" id="IPR004843">
    <property type="entry name" value="Calcineurin-like_PHP"/>
</dbReference>
<dbReference type="Pfam" id="PF00149">
    <property type="entry name" value="Metallophos"/>
    <property type="match status" value="1"/>
</dbReference>
<dbReference type="Gene3D" id="3.60.21.10">
    <property type="match status" value="1"/>
</dbReference>
<evidence type="ECO:0000313" key="2">
    <source>
        <dbReference type="EMBL" id="MDF4185964.1"/>
    </source>
</evidence>
<evidence type="ECO:0000259" key="1">
    <source>
        <dbReference type="Pfam" id="PF00149"/>
    </source>
</evidence>
<dbReference type="SUPFAM" id="SSF56300">
    <property type="entry name" value="Metallo-dependent phosphatases"/>
    <property type="match status" value="1"/>
</dbReference>
<dbReference type="EMBL" id="JARKHV010000002">
    <property type="protein sequence ID" value="MDF4185964.1"/>
    <property type="molecule type" value="Genomic_DNA"/>
</dbReference>
<evidence type="ECO:0000313" key="3">
    <source>
        <dbReference type="Proteomes" id="UP001213566"/>
    </source>
</evidence>
<comment type="caution">
    <text evidence="2">The sequence shown here is derived from an EMBL/GenBank/DDBJ whole genome shotgun (WGS) entry which is preliminary data.</text>
</comment>
<protein>
    <submittedName>
        <fullName evidence="2">Metallophosphoesterase</fullName>
    </submittedName>
</protein>
<organism evidence="2 3">
    <name type="scientific">Ligilactobacillus salivarius</name>
    <dbReference type="NCBI Taxonomy" id="1624"/>
    <lineage>
        <taxon>Bacteria</taxon>
        <taxon>Bacillati</taxon>
        <taxon>Bacillota</taxon>
        <taxon>Bacilli</taxon>
        <taxon>Lactobacillales</taxon>
        <taxon>Lactobacillaceae</taxon>
        <taxon>Ligilactobacillus</taxon>
    </lineage>
</organism>
<dbReference type="AlphaFoldDB" id="A0AAW6Q3L1"/>
<proteinExistence type="predicted"/>
<gene>
    <name evidence="2" type="ORF">PV940_02810</name>
</gene>
<dbReference type="GO" id="GO:0016787">
    <property type="term" value="F:hydrolase activity"/>
    <property type="evidence" value="ECO:0007669"/>
    <property type="project" value="InterPro"/>
</dbReference>
<dbReference type="InterPro" id="IPR029052">
    <property type="entry name" value="Metallo-depent_PP-like"/>
</dbReference>
<dbReference type="Proteomes" id="UP001213566">
    <property type="component" value="Unassembled WGS sequence"/>
</dbReference>
<feature type="domain" description="Calcineurin-like phosphoesterase" evidence="1">
    <location>
        <begin position="369"/>
        <end position="602"/>
    </location>
</feature>
<name>A0AAW6Q3L1_9LACO</name>
<reference evidence="2" key="1">
    <citation type="submission" date="2023-02" db="EMBL/GenBank/DDBJ databases">
        <title>Draft Whole-Genome Sequences of competitive exclusion Lactobacillus salivarius strains for Poultry.</title>
        <authorList>
            <person name="Ma L.M."/>
            <person name="Lopez-Guerra N."/>
            <person name="Zhang G."/>
        </authorList>
    </citation>
    <scope>NUCLEOTIDE SEQUENCE</scope>
    <source>
        <strain evidence="2">Salm-9</strain>
    </source>
</reference>
<sequence length="670" mass="75081">MIEYRDETPFTGDNHTPTELANAIRTKKYGKDVREPIAQLADKLSNAVLGRNVGNVVATPTKVFDNLAELQKTYPNGADGVMVTVDNGHKYFWQNNNWVDGGNYQSAGIDFSKTPVNKIGGYVVPLSTRSIGISYGSNQTITIYLPDKILYTSISPDGKVSLEGATVTQSTIDFVNGEYLIFDIVSKKFKNVTQGGLNALGNDYIILGYNSYGVFKGPWSNYVNSFKDLNYSKNLLIFPSKDLQISVDASNNAEVYFNSKNLFYQKLDSNELGTYTVVDSKVVVPNNQYLVFDLNQKVLKVLTESQFVSDVNSSILCFYNYRGTIFGQWSIYYKSTDAELPGYYHASNYIDNKVDKINSNSSITSGVNFAYITDTHYGDNAGQSGKLLKYIKENTAISTVVFGGDIVRAYGTKANAWDDVKKYTNLVDDIGIVYGTKGNHDITIKASANETTGWTAPQSTIYDILNRRNERLIDNGINGKSYYYFDNKIQKVRFIVLDQYEDVQSGETTYWGTKSKFSQEQLDWLINDALKVDGYTLVIFTHSPSDSAMQYYSPYLDVVQKLLVAINNKQHFTYNQNELTADVDFSKTKNTIACHLSGHAHIDETHVDNGVLSIGVLCDAAYNDDPQYKDKPRTKGTINEQAFDIVSLDTTNRTIKLVRIGQGNDREFNY</sequence>